<evidence type="ECO:0000313" key="14">
    <source>
        <dbReference type="Proteomes" id="UP000747542"/>
    </source>
</evidence>
<evidence type="ECO:0000256" key="1">
    <source>
        <dbReference type="ARBA" id="ARBA00001947"/>
    </source>
</evidence>
<dbReference type="GO" id="GO:0042277">
    <property type="term" value="F:peptide binding"/>
    <property type="evidence" value="ECO:0007669"/>
    <property type="project" value="TreeGrafter"/>
</dbReference>
<dbReference type="GO" id="GO:0043171">
    <property type="term" value="P:peptide catabolic process"/>
    <property type="evidence" value="ECO:0007669"/>
    <property type="project" value="TreeGrafter"/>
</dbReference>
<keyword evidence="6" id="KW-0479">Metal-binding</keyword>
<keyword evidence="9" id="KW-0482">Metalloprotease</keyword>
<dbReference type="InterPro" id="IPR027268">
    <property type="entry name" value="Peptidase_M4/M1_CTD_sf"/>
</dbReference>
<gene>
    <name evidence="13" type="primary">ANPEPn-L9</name>
    <name evidence="13" type="ORF">Hamer_G026622</name>
</gene>
<evidence type="ECO:0000256" key="2">
    <source>
        <dbReference type="ARBA" id="ARBA00004609"/>
    </source>
</evidence>
<organism evidence="13 14">
    <name type="scientific">Homarus americanus</name>
    <name type="common">American lobster</name>
    <dbReference type="NCBI Taxonomy" id="6706"/>
    <lineage>
        <taxon>Eukaryota</taxon>
        <taxon>Metazoa</taxon>
        <taxon>Ecdysozoa</taxon>
        <taxon>Arthropoda</taxon>
        <taxon>Crustacea</taxon>
        <taxon>Multicrustacea</taxon>
        <taxon>Malacostraca</taxon>
        <taxon>Eumalacostraca</taxon>
        <taxon>Eucarida</taxon>
        <taxon>Decapoda</taxon>
        <taxon>Pleocyemata</taxon>
        <taxon>Astacidea</taxon>
        <taxon>Nephropoidea</taxon>
        <taxon>Nephropidae</taxon>
        <taxon>Homarus</taxon>
    </lineage>
</organism>
<dbReference type="Gene3D" id="2.60.40.1910">
    <property type="match status" value="1"/>
</dbReference>
<evidence type="ECO:0000259" key="12">
    <source>
        <dbReference type="Pfam" id="PF01433"/>
    </source>
</evidence>
<keyword evidence="4" id="KW-1003">Cell membrane</keyword>
<sequence length="180" mass="20788">MMSHFLTETTFRRGLASYLNYYAYNSATQDDLWQFLTAAAHQDGTLTSDLTVKVIMDTWTLQMGYPLITVTRSDDGTSATVTQERFLLIPRENTTARQQEAPYRWWVPLSYTSANNSDFSNTIPSEWMKDSEEHKALTSLPASDQWVIFNLQETGYYRVNYDSNNWALITDQLKTDHEAI</sequence>
<dbReference type="SUPFAM" id="SSF55486">
    <property type="entry name" value="Metalloproteases ('zincins'), catalytic domain"/>
    <property type="match status" value="1"/>
</dbReference>
<dbReference type="InterPro" id="IPR014782">
    <property type="entry name" value="Peptidase_M1_dom"/>
</dbReference>
<dbReference type="EMBL" id="JAHLQT010006006">
    <property type="protein sequence ID" value="KAG7175474.1"/>
    <property type="molecule type" value="Genomic_DNA"/>
</dbReference>
<dbReference type="InterPro" id="IPR050344">
    <property type="entry name" value="Peptidase_M1_aminopeptidases"/>
</dbReference>
<dbReference type="GO" id="GO:0005886">
    <property type="term" value="C:plasma membrane"/>
    <property type="evidence" value="ECO:0007669"/>
    <property type="project" value="UniProtKB-SubCell"/>
</dbReference>
<comment type="similarity">
    <text evidence="3">Belongs to the peptidase M1 family.</text>
</comment>
<dbReference type="FunFam" id="2.60.40.1910:FF:000008">
    <property type="entry name" value="Aminopeptidase"/>
    <property type="match status" value="1"/>
</dbReference>
<feature type="domain" description="Peptidase M1 membrane alanine aminopeptidase" evidence="12">
    <location>
        <begin position="1"/>
        <end position="59"/>
    </location>
</feature>
<dbReference type="GO" id="GO:0006508">
    <property type="term" value="P:proteolysis"/>
    <property type="evidence" value="ECO:0007669"/>
    <property type="project" value="TreeGrafter"/>
</dbReference>
<keyword evidence="13" id="KW-0031">Aminopeptidase</keyword>
<keyword evidence="13" id="KW-0645">Protease</keyword>
<dbReference type="GO" id="GO:0098552">
    <property type="term" value="C:side of membrane"/>
    <property type="evidence" value="ECO:0007669"/>
    <property type="project" value="UniProtKB-KW"/>
</dbReference>
<keyword evidence="7" id="KW-0732">Signal</keyword>
<evidence type="ECO:0000313" key="13">
    <source>
        <dbReference type="EMBL" id="KAG7175474.1"/>
    </source>
</evidence>
<dbReference type="Gene3D" id="1.10.390.10">
    <property type="entry name" value="Neutral Protease Domain 2"/>
    <property type="match status" value="1"/>
</dbReference>
<keyword evidence="11" id="KW-0325">Glycoprotein</keyword>
<dbReference type="PANTHER" id="PTHR11533">
    <property type="entry name" value="PROTEASE M1 ZINC METALLOPROTEASE"/>
    <property type="match status" value="1"/>
</dbReference>
<evidence type="ECO:0000256" key="11">
    <source>
        <dbReference type="ARBA" id="ARBA00023180"/>
    </source>
</evidence>
<dbReference type="GO" id="GO:0005737">
    <property type="term" value="C:cytoplasm"/>
    <property type="evidence" value="ECO:0007669"/>
    <property type="project" value="TreeGrafter"/>
</dbReference>
<comment type="caution">
    <text evidence="13">The sequence shown here is derived from an EMBL/GenBank/DDBJ whole genome shotgun (WGS) entry which is preliminary data.</text>
</comment>
<evidence type="ECO:0000256" key="10">
    <source>
        <dbReference type="ARBA" id="ARBA00023136"/>
    </source>
</evidence>
<evidence type="ECO:0000256" key="9">
    <source>
        <dbReference type="ARBA" id="ARBA00023049"/>
    </source>
</evidence>
<evidence type="ECO:0000256" key="3">
    <source>
        <dbReference type="ARBA" id="ARBA00010136"/>
    </source>
</evidence>
<dbReference type="AlphaFoldDB" id="A0A8J5N9V7"/>
<evidence type="ECO:0000256" key="6">
    <source>
        <dbReference type="ARBA" id="ARBA00022723"/>
    </source>
</evidence>
<dbReference type="Pfam" id="PF01433">
    <property type="entry name" value="Peptidase_M1"/>
    <property type="match status" value="1"/>
</dbReference>
<name>A0A8J5N9V7_HOMAM</name>
<protein>
    <submittedName>
        <fullName evidence="13">Aminopeptidase N-like 9</fullName>
    </submittedName>
</protein>
<dbReference type="GO" id="GO:0008270">
    <property type="term" value="F:zinc ion binding"/>
    <property type="evidence" value="ECO:0007669"/>
    <property type="project" value="InterPro"/>
</dbReference>
<keyword evidence="14" id="KW-1185">Reference proteome</keyword>
<comment type="cofactor">
    <cofactor evidence="1">
        <name>Zn(2+)</name>
        <dbReference type="ChEBI" id="CHEBI:29105"/>
    </cofactor>
</comment>
<feature type="non-terminal residue" evidence="13">
    <location>
        <position position="180"/>
    </location>
</feature>
<dbReference type="GO" id="GO:0005615">
    <property type="term" value="C:extracellular space"/>
    <property type="evidence" value="ECO:0007669"/>
    <property type="project" value="TreeGrafter"/>
</dbReference>
<dbReference type="GO" id="GO:0070006">
    <property type="term" value="F:metalloaminopeptidase activity"/>
    <property type="evidence" value="ECO:0007669"/>
    <property type="project" value="TreeGrafter"/>
</dbReference>
<evidence type="ECO:0000256" key="5">
    <source>
        <dbReference type="ARBA" id="ARBA00022622"/>
    </source>
</evidence>
<keyword evidence="5" id="KW-0449">Lipoprotein</keyword>
<accession>A0A8J5N9V7</accession>
<reference evidence="13" key="1">
    <citation type="journal article" date="2021" name="Sci. Adv.">
        <title>The American lobster genome reveals insights on longevity, neural, and immune adaptations.</title>
        <authorList>
            <person name="Polinski J.M."/>
            <person name="Zimin A.V."/>
            <person name="Clark K.F."/>
            <person name="Kohn A.B."/>
            <person name="Sadowski N."/>
            <person name="Timp W."/>
            <person name="Ptitsyn A."/>
            <person name="Khanna P."/>
            <person name="Romanova D.Y."/>
            <person name="Williams P."/>
            <person name="Greenwood S.J."/>
            <person name="Moroz L.L."/>
            <person name="Walt D.R."/>
            <person name="Bodnar A.G."/>
        </authorList>
    </citation>
    <scope>NUCLEOTIDE SEQUENCE</scope>
    <source>
        <strain evidence="13">GMGI-L3</strain>
    </source>
</reference>
<keyword evidence="10" id="KW-0472">Membrane</keyword>
<evidence type="ECO:0000256" key="8">
    <source>
        <dbReference type="ARBA" id="ARBA00022801"/>
    </source>
</evidence>
<keyword evidence="8" id="KW-0378">Hydrolase</keyword>
<keyword evidence="5" id="KW-0336">GPI-anchor</keyword>
<dbReference type="Proteomes" id="UP000747542">
    <property type="component" value="Unassembled WGS sequence"/>
</dbReference>
<proteinExistence type="inferred from homology"/>
<evidence type="ECO:0000256" key="7">
    <source>
        <dbReference type="ARBA" id="ARBA00022729"/>
    </source>
</evidence>
<evidence type="ECO:0000256" key="4">
    <source>
        <dbReference type="ARBA" id="ARBA00022475"/>
    </source>
</evidence>
<dbReference type="PANTHER" id="PTHR11533:SF294">
    <property type="entry name" value="THYROTROPIN-RELEASING HORMONE-DEGRADING ECTOENZYME"/>
    <property type="match status" value="1"/>
</dbReference>
<comment type="subcellular location">
    <subcellularLocation>
        <location evidence="2">Cell membrane</location>
        <topology evidence="2">Lipid-anchor</topology>
        <topology evidence="2">GPI-anchor</topology>
    </subcellularLocation>
</comment>